<accession>A0ABW0SIR5</accession>
<evidence type="ECO:0000256" key="1">
    <source>
        <dbReference type="ARBA" id="ARBA00022801"/>
    </source>
</evidence>
<dbReference type="InterPro" id="IPR016986">
    <property type="entry name" value="UCP031982_abhydr"/>
</dbReference>
<dbReference type="GO" id="GO:0016787">
    <property type="term" value="F:hydrolase activity"/>
    <property type="evidence" value="ECO:0007669"/>
    <property type="project" value="UniProtKB-KW"/>
</dbReference>
<evidence type="ECO:0000259" key="4">
    <source>
        <dbReference type="Pfam" id="PF01738"/>
    </source>
</evidence>
<evidence type="ECO:0000313" key="5">
    <source>
        <dbReference type="EMBL" id="MFC5568737.1"/>
    </source>
</evidence>
<keyword evidence="1 5" id="KW-0378">Hydrolase</keyword>
<proteinExistence type="predicted"/>
<evidence type="ECO:0000313" key="6">
    <source>
        <dbReference type="Proteomes" id="UP001596036"/>
    </source>
</evidence>
<keyword evidence="3" id="KW-0443">Lipid metabolism</keyword>
<dbReference type="Proteomes" id="UP001596036">
    <property type="component" value="Unassembled WGS sequence"/>
</dbReference>
<dbReference type="PANTHER" id="PTHR10272">
    <property type="entry name" value="PLATELET-ACTIVATING FACTOR ACETYLHYDROLASE"/>
    <property type="match status" value="1"/>
</dbReference>
<dbReference type="RefSeq" id="WP_386752382.1">
    <property type="nucleotide sequence ID" value="NZ_JBHSNM010000001.1"/>
</dbReference>
<gene>
    <name evidence="5" type="ORF">ACFPN1_01495</name>
</gene>
<evidence type="ECO:0000256" key="3">
    <source>
        <dbReference type="ARBA" id="ARBA00023098"/>
    </source>
</evidence>
<name>A0ABW0SIR5_9GAMM</name>
<dbReference type="SUPFAM" id="SSF53474">
    <property type="entry name" value="alpha/beta-Hydrolases"/>
    <property type="match status" value="1"/>
</dbReference>
<dbReference type="Gene3D" id="3.40.50.1820">
    <property type="entry name" value="alpha/beta hydrolase"/>
    <property type="match status" value="1"/>
</dbReference>
<dbReference type="InterPro" id="IPR029058">
    <property type="entry name" value="AB_hydrolase_fold"/>
</dbReference>
<sequence length="341" mass="35314">MKWLKRLALVLVIVVVAGIALAIGTARRTERPVGFQVVRVDSPGGPVAVALWYPTSGTPWPTTFLGGQLLSVARNGPVAGERLPVVLISHGNGGSALSHVDLAMELASSGYVVAAPTHAGDNYADQSRQSSPALFSQRAQQMRSTLDHVLGPWSGASHVDRDRVGAFGMSAGAFTVLTLAGGVPRMAAIPEHCSRTPEFICTAFAQVGSPLLAGAQGAGHFSSDPRIKAVVLAAPGLGFTFAPDGLSGVRVPVQLWSGDRDETVPFASNAGIVAAGLGDRVEAHRIAGATHLSFLAPCGLMQPPALCADPKGFDRAAAHTAMNAEVIRFFDSHLPASAIAR</sequence>
<evidence type="ECO:0000256" key="2">
    <source>
        <dbReference type="ARBA" id="ARBA00022963"/>
    </source>
</evidence>
<dbReference type="EMBL" id="JBHSNM010000001">
    <property type="protein sequence ID" value="MFC5568737.1"/>
    <property type="molecule type" value="Genomic_DNA"/>
</dbReference>
<dbReference type="PANTHER" id="PTHR10272:SF0">
    <property type="entry name" value="PLATELET-ACTIVATING FACTOR ACETYLHYDROLASE"/>
    <property type="match status" value="1"/>
</dbReference>
<dbReference type="PIRSF" id="PIRSF031982">
    <property type="entry name" value="UCP031982_abhydr"/>
    <property type="match status" value="1"/>
</dbReference>
<protein>
    <submittedName>
        <fullName evidence="5">Alpha/beta hydrolase family protein</fullName>
    </submittedName>
</protein>
<dbReference type="InterPro" id="IPR002925">
    <property type="entry name" value="Dienelactn_hydro"/>
</dbReference>
<reference evidence="6" key="1">
    <citation type="journal article" date="2019" name="Int. J. Syst. Evol. Microbiol.">
        <title>The Global Catalogue of Microorganisms (GCM) 10K type strain sequencing project: providing services to taxonomists for standard genome sequencing and annotation.</title>
        <authorList>
            <consortium name="The Broad Institute Genomics Platform"/>
            <consortium name="The Broad Institute Genome Sequencing Center for Infectious Disease"/>
            <person name="Wu L."/>
            <person name="Ma J."/>
        </authorList>
    </citation>
    <scope>NUCLEOTIDE SEQUENCE [LARGE SCALE GENOMIC DNA]</scope>
    <source>
        <strain evidence="6">KACC 11407</strain>
    </source>
</reference>
<dbReference type="Pfam" id="PF01738">
    <property type="entry name" value="DLH"/>
    <property type="match status" value="1"/>
</dbReference>
<organism evidence="5 6">
    <name type="scientific">Lysobacter yangpyeongensis</name>
    <dbReference type="NCBI Taxonomy" id="346182"/>
    <lineage>
        <taxon>Bacteria</taxon>
        <taxon>Pseudomonadati</taxon>
        <taxon>Pseudomonadota</taxon>
        <taxon>Gammaproteobacteria</taxon>
        <taxon>Lysobacterales</taxon>
        <taxon>Lysobacteraceae</taxon>
        <taxon>Lysobacter</taxon>
    </lineage>
</organism>
<keyword evidence="6" id="KW-1185">Reference proteome</keyword>
<comment type="caution">
    <text evidence="5">The sequence shown here is derived from an EMBL/GenBank/DDBJ whole genome shotgun (WGS) entry which is preliminary data.</text>
</comment>
<keyword evidence="2" id="KW-0442">Lipid degradation</keyword>
<feature type="domain" description="Dienelactone hydrolase" evidence="4">
    <location>
        <begin position="80"/>
        <end position="216"/>
    </location>
</feature>